<evidence type="ECO:0000256" key="2">
    <source>
        <dbReference type="ARBA" id="ARBA00022490"/>
    </source>
</evidence>
<dbReference type="Pfam" id="PF09334">
    <property type="entry name" value="tRNA-synt_1g"/>
    <property type="match status" value="1"/>
</dbReference>
<dbReference type="PRINTS" id="PR00985">
    <property type="entry name" value="TRNASYNTHLEU"/>
</dbReference>
<dbReference type="InterPro" id="IPR025709">
    <property type="entry name" value="Leu_tRNA-synth_edit"/>
</dbReference>
<dbReference type="Pfam" id="PF08264">
    <property type="entry name" value="Anticodon_1"/>
    <property type="match status" value="1"/>
</dbReference>
<reference evidence="16" key="2">
    <citation type="submission" date="2015-07" db="EMBL/GenBank/DDBJ databases">
        <title>MeaNS - Measles Nucleotide Surveillance Program.</title>
        <authorList>
            <person name="Tran T."/>
            <person name="Druce J."/>
        </authorList>
    </citation>
    <scope>NUCLEOTIDE SEQUENCE</scope>
    <source>
        <strain evidence="16">DSM 9887</strain>
    </source>
</reference>
<dbReference type="PROSITE" id="PS00178">
    <property type="entry name" value="AA_TRNA_LIGASE_I"/>
    <property type="match status" value="1"/>
</dbReference>
<dbReference type="NCBIfam" id="TIGR00396">
    <property type="entry name" value="leuS_bact"/>
    <property type="match status" value="1"/>
</dbReference>
<evidence type="ECO:0000256" key="6">
    <source>
        <dbReference type="ARBA" id="ARBA00022917"/>
    </source>
</evidence>
<comment type="subcellular location">
    <subcellularLocation>
        <location evidence="9">Cytoplasm</location>
    </subcellularLocation>
</comment>
<dbReference type="EC" id="6.1.1.4" evidence="9"/>
<feature type="domain" description="Aminoacyl-tRNA synthetase class Ia" evidence="11">
    <location>
        <begin position="411"/>
        <end position="604"/>
    </location>
</feature>
<dbReference type="InterPro" id="IPR014729">
    <property type="entry name" value="Rossmann-like_a/b/a_fold"/>
</dbReference>
<dbReference type="RefSeq" id="WP_049738042.1">
    <property type="nucleotide sequence ID" value="NZ_BJON01000029.1"/>
</dbReference>
<dbReference type="GO" id="GO:0004823">
    <property type="term" value="F:leucine-tRNA ligase activity"/>
    <property type="evidence" value="ECO:0007669"/>
    <property type="project" value="UniProtKB-UniRule"/>
</dbReference>
<dbReference type="OrthoDB" id="9810365at2"/>
<dbReference type="STRING" id="54915.ADS79_08950"/>
<dbReference type="InterPro" id="IPR002302">
    <property type="entry name" value="Leu-tRNA-ligase"/>
</dbReference>
<dbReference type="Gene3D" id="1.10.730.10">
    <property type="entry name" value="Isoleucyl-tRNA Synthetase, Domain 1"/>
    <property type="match status" value="1"/>
</dbReference>
<reference evidence="15 18" key="3">
    <citation type="submission" date="2019-06" db="EMBL/GenBank/DDBJ databases">
        <title>Whole genome shotgun sequence of Brevibacillus reuszeri NBRC 15719.</title>
        <authorList>
            <person name="Hosoyama A."/>
            <person name="Uohara A."/>
            <person name="Ohji S."/>
            <person name="Ichikawa N."/>
        </authorList>
    </citation>
    <scope>NUCLEOTIDE SEQUENCE [LARGE SCALE GENOMIC DNA]</scope>
    <source>
        <strain evidence="15 18">NBRC 15719</strain>
    </source>
</reference>
<dbReference type="InterPro" id="IPR009080">
    <property type="entry name" value="tRNAsynth_Ia_anticodon-bd"/>
</dbReference>
<feature type="domain" description="Leucyl-tRNA synthetase editing" evidence="14">
    <location>
        <begin position="219"/>
        <end position="399"/>
    </location>
</feature>
<keyword evidence="3 9" id="KW-0436">Ligase</keyword>
<dbReference type="GO" id="GO:0002161">
    <property type="term" value="F:aminoacyl-tRNA deacylase activity"/>
    <property type="evidence" value="ECO:0007669"/>
    <property type="project" value="InterPro"/>
</dbReference>
<evidence type="ECO:0000256" key="4">
    <source>
        <dbReference type="ARBA" id="ARBA00022741"/>
    </source>
</evidence>
<evidence type="ECO:0000256" key="9">
    <source>
        <dbReference type="HAMAP-Rule" id="MF_00049"/>
    </source>
</evidence>
<sequence>MVFSHRNIEKKWQQYWEQNKTFKTSEDEGKKKFYALDMFPYPSGAGLHVGHPEGYTATDILSRMKRMQGYNVLHPMGWDAFGLPAEQYALDTGNDPAEFTEHNINNFRRQIKALGFSYDWDREMNTTDPHYYKWTQWIFTKLYEHGLAYVDEVAVNWCPALGTVLANEEVIDGKSERGGHPVERRPMRQWVLKITAYAERLLSDLEELDWPESIKEMQRNWIGRSEGAEVTFAIDGHDQSFTVFTTRPDTLYGATYAVLAPEHKLVDVITVPAQREAVDAYLEQAKRKSDLERTDLAKEKTGVFTGAYAINPVNGERLPIWIADYVLISYGTGSIMAVPAHDERDYEFAKTFDLPIKQVIAGGDISKEAYAGDGEHINSGILDGLNKEQAISKMIEWLESEGKGNRKVTYRLRDWLFSRQRYWGEPIPILHLEDGTMKVVPESELPIILPKTKEIKPSGTGESPLANITDWVNTVDSETGMKARRETNTMPQWAGSCWYFLRFIDPHNDKAMADPEKLKEWLPIDIYIGGAEHAVLHLLYSRFWHKFLYDIGVVPTKEPFQKLFNQGMILGENNEKMSKSKGNVVNPDDIVNSHGADTLRMYEMFMGPLDASIAWSTKGLDGSRRFIDRVYRLFVNESGEPSDKIVDTAKATSMERVYHQTVKKVTEDYEGLRFNTGISQLMVFINEAYKADVLPKKYMEDFVKMLSPITPHIAEELWEKLGHSETIAYEAWPTYDESKLVDDEVEIVLQINGKNKEKLLIAADATKEQMEELALANEVIKELIEGKTIVKKIAVPGKLVNIVIR</sequence>
<keyword evidence="18" id="KW-1185">Reference proteome</keyword>
<dbReference type="CDD" id="cd07958">
    <property type="entry name" value="Anticodon_Ia_Leu_BEm"/>
    <property type="match status" value="1"/>
</dbReference>
<evidence type="ECO:0000313" key="18">
    <source>
        <dbReference type="Proteomes" id="UP000319578"/>
    </source>
</evidence>
<protein>
    <recommendedName>
        <fullName evidence="9">Leucine--tRNA ligase</fullName>
        <ecNumber evidence="9">6.1.1.4</ecNumber>
    </recommendedName>
    <alternativeName>
        <fullName evidence="9">Leucyl-tRNA synthetase</fullName>
        <shortName evidence="9">LeuRS</shortName>
    </alternativeName>
</protein>
<dbReference type="EMBL" id="LGIQ01000005">
    <property type="protein sequence ID" value="KNB74027.1"/>
    <property type="molecule type" value="Genomic_DNA"/>
</dbReference>
<dbReference type="FunFam" id="3.40.50.620:FF:000077">
    <property type="entry name" value="Leucine--tRNA ligase"/>
    <property type="match status" value="1"/>
</dbReference>
<comment type="caution">
    <text evidence="16">The sequence shown here is derived from an EMBL/GenBank/DDBJ whole genome shotgun (WGS) entry which is preliminary data.</text>
</comment>
<evidence type="ECO:0000313" key="17">
    <source>
        <dbReference type="Proteomes" id="UP000036834"/>
    </source>
</evidence>
<dbReference type="Gene3D" id="3.10.20.590">
    <property type="match status" value="1"/>
</dbReference>
<keyword evidence="4 9" id="KW-0547">Nucleotide-binding</keyword>
<gene>
    <name evidence="9 15" type="primary">leuS</name>
    <name evidence="16" type="ORF">ADS79_08950</name>
    <name evidence="15" type="ORF">BRE01_61090</name>
</gene>
<dbReference type="Proteomes" id="UP000319578">
    <property type="component" value="Unassembled WGS sequence"/>
</dbReference>
<dbReference type="CDD" id="cd00812">
    <property type="entry name" value="LeuRS_core"/>
    <property type="match status" value="1"/>
</dbReference>
<name>A0A0K9YZH0_9BACL</name>
<dbReference type="InterPro" id="IPR015413">
    <property type="entry name" value="Methionyl/Leucyl_tRNA_Synth"/>
</dbReference>
<dbReference type="HAMAP" id="MF_00049_B">
    <property type="entry name" value="Leu_tRNA_synth_B"/>
    <property type="match status" value="1"/>
</dbReference>
<dbReference type="GO" id="GO:0005829">
    <property type="term" value="C:cytosol"/>
    <property type="evidence" value="ECO:0007669"/>
    <property type="project" value="TreeGrafter"/>
</dbReference>
<dbReference type="Pfam" id="PF13603">
    <property type="entry name" value="tRNA-synt_1_2"/>
    <property type="match status" value="1"/>
</dbReference>
<dbReference type="PANTHER" id="PTHR43740:SF2">
    <property type="entry name" value="LEUCINE--TRNA LIGASE, MITOCHONDRIAL"/>
    <property type="match status" value="1"/>
</dbReference>
<dbReference type="GO" id="GO:0006429">
    <property type="term" value="P:leucyl-tRNA aminoacylation"/>
    <property type="evidence" value="ECO:0007669"/>
    <property type="project" value="UniProtKB-UniRule"/>
</dbReference>
<dbReference type="Gene3D" id="3.90.740.10">
    <property type="entry name" value="Valyl/Leucyl/Isoleucyl-tRNA synthetase, editing domain"/>
    <property type="match status" value="1"/>
</dbReference>
<dbReference type="InterPro" id="IPR009008">
    <property type="entry name" value="Val/Leu/Ile-tRNA-synth_edit"/>
</dbReference>
<evidence type="ECO:0000256" key="3">
    <source>
        <dbReference type="ARBA" id="ARBA00022598"/>
    </source>
</evidence>
<dbReference type="GO" id="GO:0005524">
    <property type="term" value="F:ATP binding"/>
    <property type="evidence" value="ECO:0007669"/>
    <property type="project" value="UniProtKB-UniRule"/>
</dbReference>
<dbReference type="FunFam" id="1.10.730.10:FF:000011">
    <property type="entry name" value="Leucine--tRNA ligase chloroplastic/mitochondrial"/>
    <property type="match status" value="1"/>
</dbReference>
<dbReference type="InterPro" id="IPR002300">
    <property type="entry name" value="aa-tRNA-synth_Ia"/>
</dbReference>
<evidence type="ECO:0000256" key="10">
    <source>
        <dbReference type="RuleBase" id="RU363035"/>
    </source>
</evidence>
<dbReference type="SUPFAM" id="SSF47323">
    <property type="entry name" value="Anticodon-binding domain of a subclass of class I aminoacyl-tRNA synthetases"/>
    <property type="match status" value="1"/>
</dbReference>
<dbReference type="Pfam" id="PF00133">
    <property type="entry name" value="tRNA-synt_1"/>
    <property type="match status" value="1"/>
</dbReference>
<evidence type="ECO:0000259" key="13">
    <source>
        <dbReference type="Pfam" id="PF09334"/>
    </source>
</evidence>
<dbReference type="EMBL" id="BJON01000029">
    <property type="protein sequence ID" value="GED72407.1"/>
    <property type="molecule type" value="Genomic_DNA"/>
</dbReference>
<feature type="domain" description="Methionyl/Leucyl tRNA synthetase" evidence="13">
    <location>
        <begin position="39"/>
        <end position="170"/>
    </location>
</feature>
<dbReference type="SUPFAM" id="SSF52374">
    <property type="entry name" value="Nucleotidylyl transferase"/>
    <property type="match status" value="1"/>
</dbReference>
<dbReference type="Gene3D" id="3.40.50.620">
    <property type="entry name" value="HUPs"/>
    <property type="match status" value="2"/>
</dbReference>
<dbReference type="FunFam" id="3.10.20.590:FF:000001">
    <property type="entry name" value="Leucine--tRNA ligase"/>
    <property type="match status" value="1"/>
</dbReference>
<dbReference type="Proteomes" id="UP000036834">
    <property type="component" value="Unassembled WGS sequence"/>
</dbReference>
<evidence type="ECO:0000256" key="5">
    <source>
        <dbReference type="ARBA" id="ARBA00022840"/>
    </source>
</evidence>
<keyword evidence="7 9" id="KW-0030">Aminoacyl-tRNA synthetase</keyword>
<feature type="binding site" evidence="9">
    <location>
        <position position="579"/>
    </location>
    <ligand>
        <name>ATP</name>
        <dbReference type="ChEBI" id="CHEBI:30616"/>
    </ligand>
</feature>
<evidence type="ECO:0000259" key="12">
    <source>
        <dbReference type="Pfam" id="PF08264"/>
    </source>
</evidence>
<dbReference type="SUPFAM" id="SSF50677">
    <property type="entry name" value="ValRS/IleRS/LeuRS editing domain"/>
    <property type="match status" value="1"/>
</dbReference>
<dbReference type="FunFam" id="3.90.740.10:FF:000017">
    <property type="entry name" value="Leucine--tRNA ligase"/>
    <property type="match status" value="1"/>
</dbReference>
<evidence type="ECO:0000256" key="1">
    <source>
        <dbReference type="ARBA" id="ARBA00005594"/>
    </source>
</evidence>
<dbReference type="PANTHER" id="PTHR43740">
    <property type="entry name" value="LEUCYL-TRNA SYNTHETASE"/>
    <property type="match status" value="1"/>
</dbReference>
<dbReference type="InterPro" id="IPR013155">
    <property type="entry name" value="M/V/L/I-tRNA-synth_anticd-bd"/>
</dbReference>
<comment type="catalytic activity">
    <reaction evidence="8 9">
        <text>tRNA(Leu) + L-leucine + ATP = L-leucyl-tRNA(Leu) + AMP + diphosphate</text>
        <dbReference type="Rhea" id="RHEA:11688"/>
        <dbReference type="Rhea" id="RHEA-COMP:9613"/>
        <dbReference type="Rhea" id="RHEA-COMP:9622"/>
        <dbReference type="ChEBI" id="CHEBI:30616"/>
        <dbReference type="ChEBI" id="CHEBI:33019"/>
        <dbReference type="ChEBI" id="CHEBI:57427"/>
        <dbReference type="ChEBI" id="CHEBI:78442"/>
        <dbReference type="ChEBI" id="CHEBI:78494"/>
        <dbReference type="ChEBI" id="CHEBI:456215"/>
        <dbReference type="EC" id="6.1.1.4"/>
    </reaction>
</comment>
<evidence type="ECO:0000313" key="15">
    <source>
        <dbReference type="EMBL" id="GED72407.1"/>
    </source>
</evidence>
<evidence type="ECO:0000259" key="11">
    <source>
        <dbReference type="Pfam" id="PF00133"/>
    </source>
</evidence>
<evidence type="ECO:0000256" key="7">
    <source>
        <dbReference type="ARBA" id="ARBA00023146"/>
    </source>
</evidence>
<keyword evidence="5 9" id="KW-0067">ATP-binding</keyword>
<comment type="similarity">
    <text evidence="1 9 10">Belongs to the class-I aminoacyl-tRNA synthetase family.</text>
</comment>
<evidence type="ECO:0000313" key="16">
    <source>
        <dbReference type="EMBL" id="KNB74027.1"/>
    </source>
</evidence>
<feature type="domain" description="Methionyl/Valyl/Leucyl/Isoleucyl-tRNA synthetase anticodon-binding" evidence="12">
    <location>
        <begin position="655"/>
        <end position="767"/>
    </location>
</feature>
<feature type="short sequence motif" description="'KMSKS' region" evidence="9">
    <location>
        <begin position="576"/>
        <end position="580"/>
    </location>
</feature>
<dbReference type="PATRIC" id="fig|54915.3.peg.7252"/>
<keyword evidence="2 9" id="KW-0963">Cytoplasm</keyword>
<reference evidence="17" key="1">
    <citation type="submission" date="2015-07" db="EMBL/GenBank/DDBJ databases">
        <title>Genome sequencing project for genomic taxonomy and phylogenomics of Bacillus-like bacteria.</title>
        <authorList>
            <person name="Liu B."/>
            <person name="Wang J."/>
            <person name="Zhu Y."/>
            <person name="Liu G."/>
            <person name="Chen Q."/>
            <person name="Chen Z."/>
            <person name="Lan J."/>
            <person name="Che J."/>
            <person name="Ge C."/>
            <person name="Shi H."/>
            <person name="Pan Z."/>
            <person name="Liu X."/>
        </authorList>
    </citation>
    <scope>NUCLEOTIDE SEQUENCE [LARGE SCALE GENOMIC DNA]</scope>
    <source>
        <strain evidence="17">DSM 9887</strain>
    </source>
</reference>
<dbReference type="InterPro" id="IPR001412">
    <property type="entry name" value="aa-tRNA-synth_I_CS"/>
</dbReference>
<evidence type="ECO:0000256" key="8">
    <source>
        <dbReference type="ARBA" id="ARBA00047469"/>
    </source>
</evidence>
<keyword evidence="6 9" id="KW-0648">Protein biosynthesis</keyword>
<accession>A0A0K9YZH0</accession>
<dbReference type="FunFam" id="3.40.50.620:FF:000056">
    <property type="entry name" value="Leucine--tRNA ligase"/>
    <property type="match status" value="1"/>
</dbReference>
<organism evidence="16 17">
    <name type="scientific">Brevibacillus reuszeri</name>
    <dbReference type="NCBI Taxonomy" id="54915"/>
    <lineage>
        <taxon>Bacteria</taxon>
        <taxon>Bacillati</taxon>
        <taxon>Bacillota</taxon>
        <taxon>Bacilli</taxon>
        <taxon>Bacillales</taxon>
        <taxon>Paenibacillaceae</taxon>
        <taxon>Brevibacillus</taxon>
    </lineage>
</organism>
<evidence type="ECO:0000259" key="14">
    <source>
        <dbReference type="Pfam" id="PF13603"/>
    </source>
</evidence>
<proteinExistence type="inferred from homology"/>
<comment type="caution">
    <text evidence="9">Lacks conserved residue(s) required for the propagation of feature annotation.</text>
</comment>
<dbReference type="AlphaFoldDB" id="A0A0K9YZH0"/>